<evidence type="ECO:0000256" key="10">
    <source>
        <dbReference type="SAM" id="MobiDB-lite"/>
    </source>
</evidence>
<organism evidence="13 14">
    <name type="scientific">Paragonimus skrjabini miyazakii</name>
    <dbReference type="NCBI Taxonomy" id="59628"/>
    <lineage>
        <taxon>Eukaryota</taxon>
        <taxon>Metazoa</taxon>
        <taxon>Spiralia</taxon>
        <taxon>Lophotrochozoa</taxon>
        <taxon>Platyhelminthes</taxon>
        <taxon>Trematoda</taxon>
        <taxon>Digenea</taxon>
        <taxon>Plagiorchiida</taxon>
        <taxon>Troglotremata</taxon>
        <taxon>Troglotrematidae</taxon>
        <taxon>Paragonimus</taxon>
    </lineage>
</organism>
<evidence type="ECO:0000256" key="3">
    <source>
        <dbReference type="ARBA" id="ARBA00022692"/>
    </source>
</evidence>
<evidence type="ECO:0000256" key="6">
    <source>
        <dbReference type="ARBA" id="ARBA00023136"/>
    </source>
</evidence>
<feature type="region of interest" description="Disordered" evidence="10">
    <location>
        <begin position="256"/>
        <end position="281"/>
    </location>
</feature>
<evidence type="ECO:0000256" key="4">
    <source>
        <dbReference type="ARBA" id="ARBA00022989"/>
    </source>
</evidence>
<feature type="transmembrane region" description="Helical" evidence="11">
    <location>
        <begin position="361"/>
        <end position="384"/>
    </location>
</feature>
<feature type="domain" description="G-protein coupled receptors family 1 profile" evidence="12">
    <location>
        <begin position="91"/>
        <end position="591"/>
    </location>
</feature>
<keyword evidence="2" id="KW-1003">Cell membrane</keyword>
<evidence type="ECO:0000256" key="11">
    <source>
        <dbReference type="SAM" id="Phobius"/>
    </source>
</evidence>
<evidence type="ECO:0000256" key="1">
    <source>
        <dbReference type="ARBA" id="ARBA00004651"/>
    </source>
</evidence>
<dbReference type="PRINTS" id="PR00237">
    <property type="entry name" value="GPCRRHODOPSN"/>
</dbReference>
<dbReference type="AlphaFoldDB" id="A0A8S9ZAY6"/>
<keyword evidence="8 9" id="KW-0807">Transducer</keyword>
<comment type="similarity">
    <text evidence="9">Belongs to the G-protein coupled receptor 1 family.</text>
</comment>
<comment type="caution">
    <text evidence="13">The sequence shown here is derived from an EMBL/GenBank/DDBJ whole genome shotgun (WGS) entry which is preliminary data.</text>
</comment>
<dbReference type="GO" id="GO:0004930">
    <property type="term" value="F:G protein-coupled receptor activity"/>
    <property type="evidence" value="ECO:0007669"/>
    <property type="project" value="UniProtKB-KW"/>
</dbReference>
<dbReference type="Gene3D" id="1.20.1070.10">
    <property type="entry name" value="Rhodopsin 7-helix transmembrane proteins"/>
    <property type="match status" value="2"/>
</dbReference>
<dbReference type="PANTHER" id="PTHR24228:SF59">
    <property type="entry name" value="NEUROPEPTIDE RECEPTOR 15"/>
    <property type="match status" value="1"/>
</dbReference>
<dbReference type="InterPro" id="IPR017452">
    <property type="entry name" value="GPCR_Rhodpsn_7TM"/>
</dbReference>
<dbReference type="PROSITE" id="PS50262">
    <property type="entry name" value="G_PROTEIN_RECEP_F1_2"/>
    <property type="match status" value="1"/>
</dbReference>
<gene>
    <name evidence="13" type="ORF">EG68_01411</name>
</gene>
<feature type="transmembrane region" description="Helical" evidence="11">
    <location>
        <begin position="154"/>
        <end position="174"/>
    </location>
</feature>
<keyword evidence="6 11" id="KW-0472">Membrane</keyword>
<evidence type="ECO:0000313" key="13">
    <source>
        <dbReference type="EMBL" id="KAF7261208.1"/>
    </source>
</evidence>
<dbReference type="GO" id="GO:0005886">
    <property type="term" value="C:plasma membrane"/>
    <property type="evidence" value="ECO:0007669"/>
    <property type="project" value="UniProtKB-SubCell"/>
</dbReference>
<dbReference type="InterPro" id="IPR000276">
    <property type="entry name" value="GPCR_Rhodpsn"/>
</dbReference>
<protein>
    <recommendedName>
        <fullName evidence="12">G-protein coupled receptors family 1 profile domain-containing protein</fullName>
    </recommendedName>
</protein>
<feature type="transmembrane region" description="Helical" evidence="11">
    <location>
        <begin position="319"/>
        <end position="341"/>
    </location>
</feature>
<dbReference type="PROSITE" id="PS00237">
    <property type="entry name" value="G_PROTEIN_RECEP_F1_1"/>
    <property type="match status" value="1"/>
</dbReference>
<comment type="subcellular location">
    <subcellularLocation>
        <location evidence="1">Cell membrane</location>
        <topology evidence="1">Multi-pass membrane protein</topology>
    </subcellularLocation>
</comment>
<sequence>MHSQELLQKQRAIGKINHPLSLVGHRHIYTLSEQPIIDQLASQLVLTSYQSGMLMQPKSGCDVFEKQYMSVPGAIASASFLSILGVLGVVGNVIVIVVYCVRPRRAPPRPYIVITPPHAMDSGVEPTTPSTPVVKRCTSFQDVQSSRTKKSTQACLILVLAVVDLATCLLILPWDVFRSVRFTMFANSTVMTEEWDFLTLSLTSYDLDEILNLLRNVAFAGEGSILAAIAMERFLVVVPRSQMTCQPMIRLCRKQESDISRPPSLRSLPNSTKQVPEQASQKGMGEADRSVCRNSHCCFLCPACSFVWSCQETTKRKTVIWGIILIVCASVFMLELVILLLHFDSVQCALANRLRELTDKSYIVCTLLSFIIISYLYLSIFLIVRQTDMRKLSWKKHSTLRRRAEDPENGAAMMQVQNGQRNQDIYTSTPDTKLLDDVNTITGPDKRIPFELARRYKYVSFTTSNVTTTTTNVAVIRSAVPDDEMTVSGIPATTIKTPPASVIAYTPWTATPRSRPSQLRSRRTGLMLFTSTIVFYATLFPVLWVHFNWWSEDSHQPMTVQHGLNTPRAHSKVGVHHEFYYVNNAINVFVYSLFNSRFRERLKMLLGQSSVNNNANSDS</sequence>
<feature type="transmembrane region" description="Helical" evidence="11">
    <location>
        <begin position="217"/>
        <end position="238"/>
    </location>
</feature>
<dbReference type="SUPFAM" id="SSF81321">
    <property type="entry name" value="Family A G protein-coupled receptor-like"/>
    <property type="match status" value="1"/>
</dbReference>
<feature type="compositionally biased region" description="Polar residues" evidence="10">
    <location>
        <begin position="270"/>
        <end position="281"/>
    </location>
</feature>
<evidence type="ECO:0000256" key="5">
    <source>
        <dbReference type="ARBA" id="ARBA00023040"/>
    </source>
</evidence>
<evidence type="ECO:0000259" key="12">
    <source>
        <dbReference type="PROSITE" id="PS50262"/>
    </source>
</evidence>
<feature type="transmembrane region" description="Helical" evidence="11">
    <location>
        <begin position="579"/>
        <end position="596"/>
    </location>
</feature>
<keyword evidence="7 9" id="KW-0675">Receptor</keyword>
<accession>A0A8S9ZAY6</accession>
<feature type="transmembrane region" description="Helical" evidence="11">
    <location>
        <begin position="525"/>
        <end position="547"/>
    </location>
</feature>
<evidence type="ECO:0000256" key="9">
    <source>
        <dbReference type="RuleBase" id="RU000688"/>
    </source>
</evidence>
<reference evidence="13" key="1">
    <citation type="submission" date="2019-07" db="EMBL/GenBank/DDBJ databases">
        <title>Annotation for the trematode Paragonimus miyazaki's.</title>
        <authorList>
            <person name="Choi Y.-J."/>
        </authorList>
    </citation>
    <scope>NUCLEOTIDE SEQUENCE</scope>
    <source>
        <strain evidence="13">Japan</strain>
    </source>
</reference>
<evidence type="ECO:0000256" key="2">
    <source>
        <dbReference type="ARBA" id="ARBA00022475"/>
    </source>
</evidence>
<evidence type="ECO:0000256" key="7">
    <source>
        <dbReference type="ARBA" id="ARBA00023170"/>
    </source>
</evidence>
<name>A0A8S9ZAY6_9TREM</name>
<proteinExistence type="inferred from homology"/>
<dbReference type="EMBL" id="JTDE01000452">
    <property type="protein sequence ID" value="KAF7261208.1"/>
    <property type="molecule type" value="Genomic_DNA"/>
</dbReference>
<keyword evidence="14" id="KW-1185">Reference proteome</keyword>
<keyword evidence="4 11" id="KW-1133">Transmembrane helix</keyword>
<dbReference type="PANTHER" id="PTHR24228">
    <property type="entry name" value="B2 BRADYKININ RECEPTOR/ANGIOTENSIN II RECEPTOR"/>
    <property type="match status" value="1"/>
</dbReference>
<dbReference type="OrthoDB" id="6276049at2759"/>
<evidence type="ECO:0000256" key="8">
    <source>
        <dbReference type="ARBA" id="ARBA00023224"/>
    </source>
</evidence>
<dbReference type="Proteomes" id="UP000822476">
    <property type="component" value="Unassembled WGS sequence"/>
</dbReference>
<feature type="transmembrane region" description="Helical" evidence="11">
    <location>
        <begin position="74"/>
        <end position="101"/>
    </location>
</feature>
<feature type="compositionally biased region" description="Low complexity" evidence="10">
    <location>
        <begin position="260"/>
        <end position="269"/>
    </location>
</feature>
<evidence type="ECO:0000313" key="14">
    <source>
        <dbReference type="Proteomes" id="UP000822476"/>
    </source>
</evidence>
<keyword evidence="5 9" id="KW-0297">G-protein coupled receptor</keyword>
<keyword evidence="3 9" id="KW-0812">Transmembrane</keyword>